<dbReference type="Proteomes" id="UP000770661">
    <property type="component" value="Unassembled WGS sequence"/>
</dbReference>
<protein>
    <submittedName>
        <fullName evidence="9">DNA repair protein complementing XP-G cells</fullName>
    </submittedName>
</protein>
<evidence type="ECO:0000256" key="3">
    <source>
        <dbReference type="ARBA" id="ARBA00022759"/>
    </source>
</evidence>
<dbReference type="SUPFAM" id="SSF88723">
    <property type="entry name" value="PIN domain-like"/>
    <property type="match status" value="1"/>
</dbReference>
<evidence type="ECO:0000259" key="8">
    <source>
        <dbReference type="SMART" id="SM00485"/>
    </source>
</evidence>
<keyword evidence="3" id="KW-0540">Nuclease</keyword>
<dbReference type="GO" id="GO:0005634">
    <property type="term" value="C:nucleus"/>
    <property type="evidence" value="ECO:0007669"/>
    <property type="project" value="UniProtKB-SubCell"/>
</dbReference>
<evidence type="ECO:0000313" key="10">
    <source>
        <dbReference type="Proteomes" id="UP000770661"/>
    </source>
</evidence>
<accession>A0A8J4Y191</accession>
<dbReference type="InterPro" id="IPR006085">
    <property type="entry name" value="XPG_DNA_repair_N"/>
</dbReference>
<reference evidence="9" key="1">
    <citation type="submission" date="2020-07" db="EMBL/GenBank/DDBJ databases">
        <title>The High-quality genome of the commercially important snow crab, Chionoecetes opilio.</title>
        <authorList>
            <person name="Jeong J.-H."/>
            <person name="Ryu S."/>
        </authorList>
    </citation>
    <scope>NUCLEOTIDE SEQUENCE</scope>
    <source>
        <strain evidence="9">MADBK_172401_WGS</strain>
        <tissue evidence="9">Digestive gland</tissue>
    </source>
</reference>
<dbReference type="InterPro" id="IPR001044">
    <property type="entry name" value="XPG/Rad2_eukaryotes"/>
</dbReference>
<comment type="subcellular location">
    <subcellularLocation>
        <location evidence="1">Nucleus</location>
    </subcellularLocation>
</comment>
<feature type="region of interest" description="Disordered" evidence="7">
    <location>
        <begin position="344"/>
        <end position="371"/>
    </location>
</feature>
<dbReference type="GO" id="GO:0006289">
    <property type="term" value="P:nucleotide-excision repair"/>
    <property type="evidence" value="ECO:0007669"/>
    <property type="project" value="InterPro"/>
</dbReference>
<evidence type="ECO:0000256" key="1">
    <source>
        <dbReference type="ARBA" id="ARBA00004123"/>
    </source>
</evidence>
<feature type="compositionally biased region" description="Basic residues" evidence="7">
    <location>
        <begin position="315"/>
        <end position="325"/>
    </location>
</feature>
<dbReference type="OrthoDB" id="31113at2759"/>
<keyword evidence="4" id="KW-0227">DNA damage</keyword>
<evidence type="ECO:0000256" key="2">
    <source>
        <dbReference type="ARBA" id="ARBA00005283"/>
    </source>
</evidence>
<comment type="caution">
    <text evidence="9">The sequence shown here is derived from an EMBL/GenBank/DDBJ whole genome shotgun (WGS) entry which is preliminary data.</text>
</comment>
<dbReference type="InterPro" id="IPR006084">
    <property type="entry name" value="XPG/Rad2"/>
</dbReference>
<gene>
    <name evidence="9" type="primary">ercc5</name>
    <name evidence="9" type="ORF">GWK47_010702</name>
</gene>
<dbReference type="PANTHER" id="PTHR16171">
    <property type="entry name" value="DNA REPAIR PROTEIN COMPLEMENTING XP-G CELLS-RELATED"/>
    <property type="match status" value="1"/>
</dbReference>
<dbReference type="PANTHER" id="PTHR16171:SF7">
    <property type="entry name" value="DNA REPAIR PROTEIN RAD2"/>
    <property type="match status" value="1"/>
</dbReference>
<dbReference type="PRINTS" id="PR00066">
    <property type="entry name" value="XRODRMPGMNTG"/>
</dbReference>
<dbReference type="EMBL" id="JACEEZ010019200">
    <property type="protein sequence ID" value="KAG0715971.1"/>
    <property type="molecule type" value="Genomic_DNA"/>
</dbReference>
<keyword evidence="6" id="KW-0539">Nucleus</keyword>
<feature type="region of interest" description="Disordered" evidence="7">
    <location>
        <begin position="299"/>
        <end position="325"/>
    </location>
</feature>
<dbReference type="Pfam" id="PF00752">
    <property type="entry name" value="XPG_N"/>
    <property type="match status" value="1"/>
</dbReference>
<evidence type="ECO:0000256" key="5">
    <source>
        <dbReference type="ARBA" id="ARBA00023204"/>
    </source>
</evidence>
<keyword evidence="3" id="KW-0255">Endonuclease</keyword>
<dbReference type="GO" id="GO:0016788">
    <property type="term" value="F:hydrolase activity, acting on ester bonds"/>
    <property type="evidence" value="ECO:0007669"/>
    <property type="project" value="InterPro"/>
</dbReference>
<feature type="region of interest" description="Disordered" evidence="7">
    <location>
        <begin position="412"/>
        <end position="443"/>
    </location>
</feature>
<organism evidence="9 10">
    <name type="scientific">Chionoecetes opilio</name>
    <name type="common">Atlantic snow crab</name>
    <name type="synonym">Cancer opilio</name>
    <dbReference type="NCBI Taxonomy" id="41210"/>
    <lineage>
        <taxon>Eukaryota</taxon>
        <taxon>Metazoa</taxon>
        <taxon>Ecdysozoa</taxon>
        <taxon>Arthropoda</taxon>
        <taxon>Crustacea</taxon>
        <taxon>Multicrustacea</taxon>
        <taxon>Malacostraca</taxon>
        <taxon>Eumalacostraca</taxon>
        <taxon>Eucarida</taxon>
        <taxon>Decapoda</taxon>
        <taxon>Pleocyemata</taxon>
        <taxon>Brachyura</taxon>
        <taxon>Eubrachyura</taxon>
        <taxon>Majoidea</taxon>
        <taxon>Majidae</taxon>
        <taxon>Chionoecetes</taxon>
    </lineage>
</organism>
<dbReference type="CDD" id="cd09868">
    <property type="entry name" value="PIN_XPG_RAD2"/>
    <property type="match status" value="1"/>
</dbReference>
<dbReference type="PROSITE" id="PS00841">
    <property type="entry name" value="XPG_1"/>
    <property type="match status" value="1"/>
</dbReference>
<keyword evidence="10" id="KW-1185">Reference proteome</keyword>
<dbReference type="InterPro" id="IPR029060">
    <property type="entry name" value="PIN-like_dom_sf"/>
</dbReference>
<evidence type="ECO:0000313" key="9">
    <source>
        <dbReference type="EMBL" id="KAG0715971.1"/>
    </source>
</evidence>
<feature type="domain" description="XPG N-terminal" evidence="8">
    <location>
        <begin position="1"/>
        <end position="98"/>
    </location>
</feature>
<sequence>MGVKGLWKLIESAGVPVALETLENKVLGVDVSIWLHQAVQGFRGPGGAAVANAHLLTLFHRICKLLFYRIRPVFVFDGGVPHLKKQTLASRKLRKEVATNRAKQVRERLFKNLLKSQAVRTALGKSGAGPSSVHVPKVTKKDKDLYELPPLSEALDGEATTESLEEEGNSSIVDCVNLSNLHQFDLESEEFKNLPLDVKHEILSELQGTRKQNSWASINDMPQQSEHFAAFQMARLMKRAKFQATLDSTRDEIQKAKVSEMEIELFGELENYTSLSKRIVSEDGSHAIFVKKIKEPSKSTSETLDVESNEPNKKADKKGKGPLRKKKSIDKDFLTELAKVGIIRPDSDSDNEGNSFHIRNEGGEGDSDDGWQQCSKEEDGFLQAVGSLMEDSGLTQDEILTMIKQDQKENASFECKNESYDGPSTSANAPGNIYNPDDSSSDEDNFIEVTADVQFPQVEKEEEQKEISANNVDKLLGTKTNSLWMKIVQQKVDDMVQSALSRPPQRKLL</sequence>
<dbReference type="AlphaFoldDB" id="A0A8J4Y191"/>
<name>A0A8J4Y191_CHIOP</name>
<evidence type="ECO:0000256" key="4">
    <source>
        <dbReference type="ARBA" id="ARBA00022763"/>
    </source>
</evidence>
<evidence type="ECO:0000256" key="7">
    <source>
        <dbReference type="SAM" id="MobiDB-lite"/>
    </source>
</evidence>
<dbReference type="GO" id="GO:0004520">
    <property type="term" value="F:DNA endonuclease activity"/>
    <property type="evidence" value="ECO:0007669"/>
    <property type="project" value="TreeGrafter"/>
</dbReference>
<proteinExistence type="inferred from homology"/>
<dbReference type="PRINTS" id="PR00853">
    <property type="entry name" value="XPGRADSUPER"/>
</dbReference>
<dbReference type="Gene3D" id="3.40.50.1010">
    <property type="entry name" value="5'-nuclease"/>
    <property type="match status" value="1"/>
</dbReference>
<evidence type="ECO:0000256" key="6">
    <source>
        <dbReference type="ARBA" id="ARBA00023242"/>
    </source>
</evidence>
<keyword evidence="5" id="KW-0234">DNA repair</keyword>
<dbReference type="InterPro" id="IPR019974">
    <property type="entry name" value="XPG_CS"/>
</dbReference>
<dbReference type="GO" id="GO:0003697">
    <property type="term" value="F:single-stranded DNA binding"/>
    <property type="evidence" value="ECO:0007669"/>
    <property type="project" value="InterPro"/>
</dbReference>
<comment type="similarity">
    <text evidence="2">Belongs to the XPG/RAD2 endonuclease family. XPG subfamily.</text>
</comment>
<keyword evidence="3" id="KW-0378">Hydrolase</keyword>
<dbReference type="SMART" id="SM00485">
    <property type="entry name" value="XPGN"/>
    <property type="match status" value="1"/>
</dbReference>